<name>A0A643CMX5_ANAMA</name>
<keyword evidence="5" id="KW-0963">Cytoplasm</keyword>
<feature type="binding site" evidence="5">
    <location>
        <position position="9"/>
    </location>
    <ligand>
        <name>a divalent metal cation</name>
        <dbReference type="ChEBI" id="CHEBI:60240"/>
    </ligand>
</feature>
<dbReference type="SUPFAM" id="SSF64167">
    <property type="entry name" value="SurE-like"/>
    <property type="match status" value="1"/>
</dbReference>
<dbReference type="InterPro" id="IPR030048">
    <property type="entry name" value="SurE"/>
</dbReference>
<dbReference type="GO" id="GO:0046872">
    <property type="term" value="F:metal ion binding"/>
    <property type="evidence" value="ECO:0007669"/>
    <property type="project" value="UniProtKB-UniRule"/>
</dbReference>
<sequence>MRVLLTNDDGFDSVGMRVLRDVVSGHFAEVWVSAPARDCSAASRALSVRTPIKTHMRGEREFVVHGTPADSAVIGICEMTSTGKRPDLVISGINYGANTGFTVPYSGTIAAAAAAFDIGVPAIAISQQYNGKRCDNNVETSWQNSRKSVMALVSRLLRDTMWHGKCIMSINVPYSDVQGVKFAGHSCDDGHIKWDGPSMERREITSGDGRCVSYVFDDMRSPNSNDNASDTQLLEQGYIVVTPIGHSMTDHATLDKYCGLQ</sequence>
<organism evidence="7">
    <name type="scientific">Anaplasma marginale</name>
    <dbReference type="NCBI Taxonomy" id="770"/>
    <lineage>
        <taxon>Bacteria</taxon>
        <taxon>Pseudomonadati</taxon>
        <taxon>Pseudomonadota</taxon>
        <taxon>Alphaproteobacteria</taxon>
        <taxon>Rickettsiales</taxon>
        <taxon>Anaplasmataceae</taxon>
        <taxon>Anaplasma</taxon>
    </lineage>
</organism>
<evidence type="ECO:0000259" key="6">
    <source>
        <dbReference type="Pfam" id="PF01975"/>
    </source>
</evidence>
<dbReference type="Gene3D" id="3.40.1210.10">
    <property type="entry name" value="Survival protein SurE-like phosphatase/nucleotidase"/>
    <property type="match status" value="1"/>
</dbReference>
<feature type="binding site" evidence="5">
    <location>
        <position position="94"/>
    </location>
    <ligand>
        <name>a divalent metal cation</name>
        <dbReference type="ChEBI" id="CHEBI:60240"/>
    </ligand>
</feature>
<evidence type="ECO:0000256" key="1">
    <source>
        <dbReference type="ARBA" id="ARBA00000815"/>
    </source>
</evidence>
<proteinExistence type="inferred from homology"/>
<dbReference type="NCBIfam" id="TIGR00087">
    <property type="entry name" value="surE"/>
    <property type="match status" value="1"/>
</dbReference>
<dbReference type="HAMAP" id="MF_00060">
    <property type="entry name" value="SurE"/>
    <property type="match status" value="1"/>
</dbReference>
<dbReference type="SMR" id="A0A643CMX5"/>
<comment type="similarity">
    <text evidence="2 5">Belongs to the SurE nucleotidase family.</text>
</comment>
<dbReference type="GeneID" id="7398439"/>
<dbReference type="PANTHER" id="PTHR30457:SF0">
    <property type="entry name" value="PHOSPHATASE, PUTATIVE (AFU_ORTHOLOGUE AFUA_4G01070)-RELATED"/>
    <property type="match status" value="1"/>
</dbReference>
<feature type="binding site" evidence="5">
    <location>
        <position position="8"/>
    </location>
    <ligand>
        <name>a divalent metal cation</name>
        <dbReference type="ChEBI" id="CHEBI:60240"/>
    </ligand>
</feature>
<reference evidence="7" key="1">
    <citation type="submission" date="2019-08" db="EMBL/GenBank/DDBJ databases">
        <authorList>
            <person name="Amaro Estrada I."/>
            <person name="Quiroz Castaneda R.E."/>
            <person name="Martinez Ocampo F."/>
            <person name="Rodriguez Camarillo S.D."/>
        </authorList>
    </citation>
    <scope>NUCLEOTIDE SEQUENCE</scope>
    <source>
        <strain evidence="7">MEX-30-184-02</strain>
    </source>
</reference>
<keyword evidence="4 5" id="KW-0378">Hydrolase</keyword>
<dbReference type="EC" id="3.1.3.5" evidence="5"/>
<evidence type="ECO:0000256" key="5">
    <source>
        <dbReference type="HAMAP-Rule" id="MF_00060"/>
    </source>
</evidence>
<dbReference type="AlphaFoldDB" id="A0A643CMX5"/>
<evidence type="ECO:0000313" key="7">
    <source>
        <dbReference type="EMBL" id="KAB0452839.1"/>
    </source>
</evidence>
<comment type="subcellular location">
    <subcellularLocation>
        <location evidence="5">Cytoplasm</location>
    </subcellularLocation>
</comment>
<dbReference type="GO" id="GO:0000166">
    <property type="term" value="F:nucleotide binding"/>
    <property type="evidence" value="ECO:0007669"/>
    <property type="project" value="UniProtKB-KW"/>
</dbReference>
<feature type="domain" description="Survival protein SurE-like phosphatase/nucleotidase" evidence="6">
    <location>
        <begin position="3"/>
        <end position="183"/>
    </location>
</feature>
<comment type="cofactor">
    <cofactor evidence="5">
        <name>a divalent metal cation</name>
        <dbReference type="ChEBI" id="CHEBI:60240"/>
    </cofactor>
    <text evidence="5">Binds 1 divalent metal cation per subunit.</text>
</comment>
<comment type="function">
    <text evidence="5">Nucleotidase that shows phosphatase activity on nucleoside 5'-monophosphates.</text>
</comment>
<dbReference type="Pfam" id="PF01975">
    <property type="entry name" value="SurE"/>
    <property type="match status" value="1"/>
</dbReference>
<dbReference type="EMBL" id="VTCY01000001">
    <property type="protein sequence ID" value="KAB0452839.1"/>
    <property type="molecule type" value="Genomic_DNA"/>
</dbReference>
<evidence type="ECO:0000256" key="2">
    <source>
        <dbReference type="ARBA" id="ARBA00011062"/>
    </source>
</evidence>
<dbReference type="InterPro" id="IPR002828">
    <property type="entry name" value="SurE-like_Pase/nucleotidase"/>
</dbReference>
<comment type="caution">
    <text evidence="7">The sequence shown here is derived from an EMBL/GenBank/DDBJ whole genome shotgun (WGS) entry which is preliminary data.</text>
</comment>
<evidence type="ECO:0000256" key="3">
    <source>
        <dbReference type="ARBA" id="ARBA00022723"/>
    </source>
</evidence>
<comment type="catalytic activity">
    <reaction evidence="1 5">
        <text>a ribonucleoside 5'-phosphate + H2O = a ribonucleoside + phosphate</text>
        <dbReference type="Rhea" id="RHEA:12484"/>
        <dbReference type="ChEBI" id="CHEBI:15377"/>
        <dbReference type="ChEBI" id="CHEBI:18254"/>
        <dbReference type="ChEBI" id="CHEBI:43474"/>
        <dbReference type="ChEBI" id="CHEBI:58043"/>
        <dbReference type="EC" id="3.1.3.5"/>
    </reaction>
</comment>
<dbReference type="GO" id="GO:0005737">
    <property type="term" value="C:cytoplasm"/>
    <property type="evidence" value="ECO:0007669"/>
    <property type="project" value="UniProtKB-SubCell"/>
</dbReference>
<dbReference type="RefSeq" id="WP_010267422.1">
    <property type="nucleotide sequence ID" value="NZ_CP023730.1"/>
</dbReference>
<evidence type="ECO:0000256" key="4">
    <source>
        <dbReference type="ARBA" id="ARBA00022801"/>
    </source>
</evidence>
<dbReference type="InterPro" id="IPR036523">
    <property type="entry name" value="SurE-like_sf"/>
</dbReference>
<accession>A0A643CMX5</accession>
<dbReference type="PANTHER" id="PTHR30457">
    <property type="entry name" value="5'-NUCLEOTIDASE SURE"/>
    <property type="match status" value="1"/>
</dbReference>
<feature type="binding site" evidence="5">
    <location>
        <position position="40"/>
    </location>
    <ligand>
        <name>a divalent metal cation</name>
        <dbReference type="ChEBI" id="CHEBI:60240"/>
    </ligand>
</feature>
<keyword evidence="5" id="KW-0547">Nucleotide-binding</keyword>
<dbReference type="GO" id="GO:0008253">
    <property type="term" value="F:5'-nucleotidase activity"/>
    <property type="evidence" value="ECO:0007669"/>
    <property type="project" value="UniProtKB-UniRule"/>
</dbReference>
<protein>
    <recommendedName>
        <fullName evidence="5">5'-nucleotidase SurE</fullName>
        <ecNumber evidence="5">3.1.3.5</ecNumber>
    </recommendedName>
    <alternativeName>
        <fullName evidence="5">Nucleoside 5'-monophosphate phosphohydrolase</fullName>
    </alternativeName>
</protein>
<keyword evidence="3 5" id="KW-0479">Metal-binding</keyword>
<gene>
    <name evidence="5 7" type="primary">surE</name>
    <name evidence="7" type="ORF">FY207_00460</name>
</gene>